<evidence type="ECO:0000313" key="4">
    <source>
        <dbReference type="EMBL" id="HIT40478.1"/>
    </source>
</evidence>
<organism evidence="4 5">
    <name type="scientific">Candidatus Caccoplasma intestinavium</name>
    <dbReference type="NCBI Taxonomy" id="2840716"/>
    <lineage>
        <taxon>Bacteria</taxon>
        <taxon>Pseudomonadati</taxon>
        <taxon>Bacteroidota</taxon>
        <taxon>Bacteroidia</taxon>
        <taxon>Bacteroidales</taxon>
        <taxon>Bacteroidaceae</taxon>
        <taxon>Bacteroidaceae incertae sedis</taxon>
        <taxon>Candidatus Caccoplasma</taxon>
    </lineage>
</organism>
<name>A0A9D1GGK8_9BACT</name>
<sequence>ESYYRKVDYQQAIKYLSGYTTYCTQPQRDSYYALGMAYYKTGNYTEAVQQLGLVTSKKDALAQSAYLFIGQSYLRLNDPTNARLAFEMASQYDFDREVQEVALYNYALSLHAATFSPFAESVTVFEQFLNLFPKSRYADTINDYLVDVYMTTRNYGTALNSINKIQRPTAKILKAKQRILYRLGTERFADNDLNGAADYFIQTIRLGNYDPEAKADAYLWLADCLYRGENFSGAVENGLAYLKSARPVNPLAYYNLGYGYFKQHDFGSAQTQFSHYIKVETPNDANLPRIADACTRLADCLYAQRRFTDAESTYDKAVALYPPTGDYALYQKGFMAGLQKKYTEKTAIMQQLRERYPQSDYVDESLLEEGLAHIVLQNGKAATCFNALLEKYPDKETARKAGLQLGMLYYNDKKPSKAIATYKSIIADYPGTEEAHIALQDLKAVYVAQNDVNSYAAYLKTLGGNVSSEISELDSLSFLTAERAFLQKPNAASATQLEQYIKKYPKGAYTLPSHNYLGLYYYDRKEYAKARKELDIVLKQPNSPYAEEALTRMADIQERYKEYPEAFVSYQKLERLAQRKESRQNARLGMLRMAVELGDNKAVIDVSKKLLDDPTLSPEHIRTARAARAESFLSLNKPAQAAAEWEKLAEDPRTEIGAKSAYLLAQYHFDKGNDTQAEAVVNRLLENGTSHQYWLARSFIVLADIHTRRGDSFKARQYLLSLQNNYTADDDIKELVAVRLEKLESTANTDAQ</sequence>
<keyword evidence="2 3" id="KW-0802">TPR repeat</keyword>
<dbReference type="Proteomes" id="UP000886722">
    <property type="component" value="Unassembled WGS sequence"/>
</dbReference>
<reference evidence="4" key="1">
    <citation type="submission" date="2020-10" db="EMBL/GenBank/DDBJ databases">
        <authorList>
            <person name="Gilroy R."/>
        </authorList>
    </citation>
    <scope>NUCLEOTIDE SEQUENCE</scope>
    <source>
        <strain evidence="4">21143</strain>
    </source>
</reference>
<dbReference type="InterPro" id="IPR019734">
    <property type="entry name" value="TPR_rpt"/>
</dbReference>
<feature type="repeat" description="TPR" evidence="3">
    <location>
        <begin position="250"/>
        <end position="283"/>
    </location>
</feature>
<keyword evidence="1" id="KW-0677">Repeat</keyword>
<dbReference type="Gene3D" id="1.25.40.10">
    <property type="entry name" value="Tetratricopeptide repeat domain"/>
    <property type="match status" value="6"/>
</dbReference>
<evidence type="ECO:0000256" key="2">
    <source>
        <dbReference type="ARBA" id="ARBA00022803"/>
    </source>
</evidence>
<proteinExistence type="predicted"/>
<dbReference type="SMART" id="SM00028">
    <property type="entry name" value="TPR"/>
    <property type="match status" value="9"/>
</dbReference>
<dbReference type="PANTHER" id="PTHR45586:SF1">
    <property type="entry name" value="LIPOPOLYSACCHARIDE ASSEMBLY PROTEIN B"/>
    <property type="match status" value="1"/>
</dbReference>
<dbReference type="PANTHER" id="PTHR45586">
    <property type="entry name" value="TPR REPEAT-CONTAINING PROTEIN PA4667"/>
    <property type="match status" value="1"/>
</dbReference>
<reference evidence="4" key="2">
    <citation type="journal article" date="2021" name="PeerJ">
        <title>Extensive microbial diversity within the chicken gut microbiome revealed by metagenomics and culture.</title>
        <authorList>
            <person name="Gilroy R."/>
            <person name="Ravi A."/>
            <person name="Getino M."/>
            <person name="Pursley I."/>
            <person name="Horton D.L."/>
            <person name="Alikhan N.F."/>
            <person name="Baker D."/>
            <person name="Gharbi K."/>
            <person name="Hall N."/>
            <person name="Watson M."/>
            <person name="Adriaenssens E.M."/>
            <person name="Foster-Nyarko E."/>
            <person name="Jarju S."/>
            <person name="Secka A."/>
            <person name="Antonio M."/>
            <person name="Oren A."/>
            <person name="Chaudhuri R.R."/>
            <person name="La Ragione R."/>
            <person name="Hildebrand F."/>
            <person name="Pallen M.J."/>
        </authorList>
    </citation>
    <scope>NUCLEOTIDE SEQUENCE</scope>
    <source>
        <strain evidence="4">21143</strain>
    </source>
</reference>
<dbReference type="PROSITE" id="PS50005">
    <property type="entry name" value="TPR"/>
    <property type="match status" value="1"/>
</dbReference>
<evidence type="ECO:0000313" key="5">
    <source>
        <dbReference type="Proteomes" id="UP000886722"/>
    </source>
</evidence>
<feature type="non-terminal residue" evidence="4">
    <location>
        <position position="1"/>
    </location>
</feature>
<dbReference type="Pfam" id="PF13432">
    <property type="entry name" value="TPR_16"/>
    <property type="match status" value="4"/>
</dbReference>
<dbReference type="InterPro" id="IPR051012">
    <property type="entry name" value="CellSynth/LPSAsmb/PSIAsmb"/>
</dbReference>
<comment type="caution">
    <text evidence="4">The sequence shown here is derived from an EMBL/GenBank/DDBJ whole genome shotgun (WGS) entry which is preliminary data.</text>
</comment>
<dbReference type="InterPro" id="IPR011990">
    <property type="entry name" value="TPR-like_helical_dom_sf"/>
</dbReference>
<protein>
    <submittedName>
        <fullName evidence="4">Tetratricopeptide repeat protein</fullName>
    </submittedName>
</protein>
<dbReference type="Pfam" id="PF13174">
    <property type="entry name" value="TPR_6"/>
    <property type="match status" value="2"/>
</dbReference>
<dbReference type="EMBL" id="DVKT01000077">
    <property type="protein sequence ID" value="HIT40478.1"/>
    <property type="molecule type" value="Genomic_DNA"/>
</dbReference>
<dbReference type="AlphaFoldDB" id="A0A9D1GGK8"/>
<gene>
    <name evidence="4" type="ORF">IAD06_10665</name>
</gene>
<accession>A0A9D1GGK8</accession>
<evidence type="ECO:0000256" key="3">
    <source>
        <dbReference type="PROSITE-ProRule" id="PRU00339"/>
    </source>
</evidence>
<evidence type="ECO:0000256" key="1">
    <source>
        <dbReference type="ARBA" id="ARBA00022737"/>
    </source>
</evidence>
<dbReference type="SUPFAM" id="SSF48452">
    <property type="entry name" value="TPR-like"/>
    <property type="match status" value="3"/>
</dbReference>